<dbReference type="RefSeq" id="WP_186982273.1">
    <property type="nucleotide sequence ID" value="NZ_JACOQH010000005.1"/>
</dbReference>
<feature type="transmembrane region" description="Helical" evidence="1">
    <location>
        <begin position="12"/>
        <end position="28"/>
    </location>
</feature>
<protein>
    <submittedName>
        <fullName evidence="2">Uncharacterized protein</fullName>
    </submittedName>
</protein>
<evidence type="ECO:0000313" key="2">
    <source>
        <dbReference type="EMBL" id="MBC5754134.1"/>
    </source>
</evidence>
<dbReference type="PROSITE" id="PS51257">
    <property type="entry name" value="PROKAR_LIPOPROTEIN"/>
    <property type="match status" value="1"/>
</dbReference>
<dbReference type="EMBL" id="JACOQH010000005">
    <property type="protein sequence ID" value="MBC5754134.1"/>
    <property type="molecule type" value="Genomic_DNA"/>
</dbReference>
<evidence type="ECO:0000256" key="1">
    <source>
        <dbReference type="SAM" id="Phobius"/>
    </source>
</evidence>
<evidence type="ECO:0000313" key="3">
    <source>
        <dbReference type="Proteomes" id="UP000621540"/>
    </source>
</evidence>
<gene>
    <name evidence="2" type="ORF">H8Z76_08845</name>
</gene>
<keyword evidence="1" id="KW-0472">Membrane</keyword>
<comment type="caution">
    <text evidence="2">The sequence shown here is derived from an EMBL/GenBank/DDBJ whole genome shotgun (WGS) entry which is preliminary data.</text>
</comment>
<reference evidence="2 3" key="1">
    <citation type="submission" date="2020-08" db="EMBL/GenBank/DDBJ databases">
        <title>Genome public.</title>
        <authorList>
            <person name="Liu C."/>
            <person name="Sun Q."/>
        </authorList>
    </citation>
    <scope>NUCLEOTIDE SEQUENCE [LARGE SCALE GENOMIC DNA]</scope>
    <source>
        <strain evidence="2 3">BX0805</strain>
    </source>
</reference>
<organism evidence="2 3">
    <name type="scientific">Roseburia yibonii</name>
    <dbReference type="NCBI Taxonomy" id="2763063"/>
    <lineage>
        <taxon>Bacteria</taxon>
        <taxon>Bacillati</taxon>
        <taxon>Bacillota</taxon>
        <taxon>Clostridia</taxon>
        <taxon>Lachnospirales</taxon>
        <taxon>Lachnospiraceae</taxon>
        <taxon>Roseburia</taxon>
    </lineage>
</organism>
<keyword evidence="1" id="KW-1133">Transmembrane helix</keyword>
<sequence>MIKELFFNTEFWSAVSAICSCLTVVIMCKQFKKGKRIDVIPILNAWAEEETEEGNVPDVIMDFSEDEKQESIFASWNLVVQNVGVGIAENIKIKYKDKFRSHTMIAYYDMILPQKSLSYMMDITITENVYEFDLDIYFTDMYQNNYLQKMKGYYKVCGDTVITHLYKACNSKRVLRCLVPEDGHMMRHEEESVATYVISDRMEEEMKPEKSLENE</sequence>
<proteinExistence type="predicted"/>
<keyword evidence="1" id="KW-0812">Transmembrane</keyword>
<keyword evidence="3" id="KW-1185">Reference proteome</keyword>
<name>A0ABR7IB00_9FIRM</name>
<dbReference type="Proteomes" id="UP000621540">
    <property type="component" value="Unassembled WGS sequence"/>
</dbReference>
<accession>A0ABR7IB00</accession>